<protein>
    <submittedName>
        <fullName evidence="1">5552_t:CDS:1</fullName>
    </submittedName>
</protein>
<organism evidence="1 2">
    <name type="scientific">Scutellospora calospora</name>
    <dbReference type="NCBI Taxonomy" id="85575"/>
    <lineage>
        <taxon>Eukaryota</taxon>
        <taxon>Fungi</taxon>
        <taxon>Fungi incertae sedis</taxon>
        <taxon>Mucoromycota</taxon>
        <taxon>Glomeromycotina</taxon>
        <taxon>Glomeromycetes</taxon>
        <taxon>Diversisporales</taxon>
        <taxon>Gigasporaceae</taxon>
        <taxon>Scutellospora</taxon>
    </lineage>
</organism>
<proteinExistence type="predicted"/>
<dbReference type="EMBL" id="CAJVPM010004675">
    <property type="protein sequence ID" value="CAG8516013.1"/>
    <property type="molecule type" value="Genomic_DNA"/>
</dbReference>
<keyword evidence="2" id="KW-1185">Reference proteome</keyword>
<accession>A0ACA9LAF3</accession>
<evidence type="ECO:0000313" key="2">
    <source>
        <dbReference type="Proteomes" id="UP000789860"/>
    </source>
</evidence>
<sequence>MEEVIFVHPETSYKIFDLKQELMPKLEHLILSSKSQLTVELSLLEKMLEYLKLSESQQTSSERLFMRISNRKTVKPNKKRSNSLAKPKPGRQNSQNQKQIDHHSTAHGALGPCTVDQSINVGASQNQDRVDNRFKNALATYDNNDNNFVNICTAPFQINNEEIISSSDSYVLSPDFNVSSPDFNVSSPDSNGLAPDSNVLSPDFNADSNVMSPMPYDMSPMSYDMSPMSYVIDFAGNNNFDTQIYNDYYYYYFHPNMSFMFDDQFQWYNAIIVAIIFNRLCNVPMAIESENWRYTF</sequence>
<name>A0ACA9LAF3_9GLOM</name>
<dbReference type="Proteomes" id="UP000789860">
    <property type="component" value="Unassembled WGS sequence"/>
</dbReference>
<evidence type="ECO:0000313" key="1">
    <source>
        <dbReference type="EMBL" id="CAG8516013.1"/>
    </source>
</evidence>
<comment type="caution">
    <text evidence="1">The sequence shown here is derived from an EMBL/GenBank/DDBJ whole genome shotgun (WGS) entry which is preliminary data.</text>
</comment>
<reference evidence="1" key="1">
    <citation type="submission" date="2021-06" db="EMBL/GenBank/DDBJ databases">
        <authorList>
            <person name="Kallberg Y."/>
            <person name="Tangrot J."/>
            <person name="Rosling A."/>
        </authorList>
    </citation>
    <scope>NUCLEOTIDE SEQUENCE</scope>
    <source>
        <strain evidence="1">AU212A</strain>
    </source>
</reference>
<gene>
    <name evidence="1" type="ORF">SCALOS_LOCUS3866</name>
</gene>